<name>A0A6J8B9N9_MYTCO</name>
<dbReference type="OrthoDB" id="6086781at2759"/>
<dbReference type="EMBL" id="CACVKT020002865">
    <property type="protein sequence ID" value="CAC5380256.1"/>
    <property type="molecule type" value="Genomic_DNA"/>
</dbReference>
<sequence>MEEISQRLYKFLCERVVGSKKIVLYRRQFFNVRDEFLNCTGTKSVEYVSSGSKAEGLHFQGSDLDIMFICKMPVQNNDVKITCKRINTHFLFLDVHIAQPGFGMIRIDQNHPKLIKKIRKKSPFGNMLSKCVVLTGIGAVLSGKICKSINANLNCKTMSVKVNGPCLTTLDDSIDFAFALKCDIWAGIANSFFTRSRSSNWPAEILIQNIRQKEHNMIDRKFEGQQRQALVAILKNFYDIGWLSVLECQSLKDFNCFYIAKVAQSRHEFNIALMPLVNLFGYDPTITEIVGNKHFDLCVDKVSNFDLSIKTRSIYLLCVICLGEEIASETFYRSHQKSNKSDYSLRRKWFCPAIVATYKDSLTGWLRIALYFYFHEQYDEALTVLNNGRLTCTVEKLFTFNLRDCTEFFVTRPPKEILQNNATFKDIRLRTMRKFMLRPEPNTAIETDLFIRLSNKPRAILCPSIVFLHYIQFLCFYKLNDITQLRDNLQRLHWTVKNNYCIDRISPWTNRACLYLCRAYQIIGNEKEALFWLSVAQRIKDKSSKSQ</sequence>
<organism evidence="1 2">
    <name type="scientific">Mytilus coruscus</name>
    <name type="common">Sea mussel</name>
    <dbReference type="NCBI Taxonomy" id="42192"/>
    <lineage>
        <taxon>Eukaryota</taxon>
        <taxon>Metazoa</taxon>
        <taxon>Spiralia</taxon>
        <taxon>Lophotrochozoa</taxon>
        <taxon>Mollusca</taxon>
        <taxon>Bivalvia</taxon>
        <taxon>Autobranchia</taxon>
        <taxon>Pteriomorphia</taxon>
        <taxon>Mytilida</taxon>
        <taxon>Mytiloidea</taxon>
        <taxon>Mytilidae</taxon>
        <taxon>Mytilinae</taxon>
        <taxon>Mytilus</taxon>
    </lineage>
</organism>
<evidence type="ECO:0000313" key="2">
    <source>
        <dbReference type="Proteomes" id="UP000507470"/>
    </source>
</evidence>
<protein>
    <recommendedName>
        <fullName evidence="3">Cyclic GMP-AMP synthase</fullName>
    </recommendedName>
</protein>
<accession>A0A6J8B9N9</accession>
<dbReference type="AlphaFoldDB" id="A0A6J8B9N9"/>
<gene>
    <name evidence="1" type="ORF">MCOR_16230</name>
</gene>
<evidence type="ECO:0000313" key="1">
    <source>
        <dbReference type="EMBL" id="CAC5380256.1"/>
    </source>
</evidence>
<reference evidence="1 2" key="1">
    <citation type="submission" date="2020-06" db="EMBL/GenBank/DDBJ databases">
        <authorList>
            <person name="Li R."/>
            <person name="Bekaert M."/>
        </authorList>
    </citation>
    <scope>NUCLEOTIDE SEQUENCE [LARGE SCALE GENOMIC DNA]</scope>
    <source>
        <strain evidence="2">wild</strain>
    </source>
</reference>
<evidence type="ECO:0008006" key="3">
    <source>
        <dbReference type="Google" id="ProtNLM"/>
    </source>
</evidence>
<keyword evidence="2" id="KW-1185">Reference proteome</keyword>
<proteinExistence type="predicted"/>
<dbReference type="Proteomes" id="UP000507470">
    <property type="component" value="Unassembled WGS sequence"/>
</dbReference>